<proteinExistence type="predicted"/>
<evidence type="ECO:0000256" key="1">
    <source>
        <dbReference type="ARBA" id="ARBA00004429"/>
    </source>
</evidence>
<protein>
    <submittedName>
        <fullName evidence="8">MATE family efflux transporter</fullName>
    </submittedName>
</protein>
<sequence>MANRDLTEGPVAGHLARLGLPMVIGVAAVLSVSLADTFFLGKLGTEELAAISFTFPVVLTITSLGIGMSAGASSVASRAIGRGDMDRTRRLATDAMILSFIIVALVSVAGWFLARPLFSLLGAQGGVLDMVVAYMRVWFVGVPFLVVPMVAMGLIRANGDSTVPSLIMVAGALINIALDPAFIFGWGPIPPLGVEGAAWATLAARAIMLVAAMFVVIHREKLLTAAVPTATAFAHSAWEVLKVGIPAAGSNMINPLSIGIVTAFLATYGNEAVAAFGVATRVEALTTIPMLALSSAIGPVAGQNWGSGKPDRTKAAIGNAFLFVVLCGFVLGASFFLLADPIVGLFTDDSAVRNIATSYLLIVGVTLGGYGVVINASAAFNAIGKAWVGLLFTFLRSFILYIPAAWIATQFGPPWAVFFGIALTNIVAGLSVAILAFVALGKVRA</sequence>
<feature type="transmembrane region" description="Helical" evidence="7">
    <location>
        <begin position="415"/>
        <end position="440"/>
    </location>
</feature>
<feature type="transmembrane region" description="Helical" evidence="7">
    <location>
        <begin position="134"/>
        <end position="154"/>
    </location>
</feature>
<keyword evidence="2" id="KW-0813">Transport</keyword>
<keyword evidence="3" id="KW-1003">Cell membrane</keyword>
<accession>A0ABV7M9L8</accession>
<name>A0ABV7M9L8_9PROT</name>
<evidence type="ECO:0000256" key="2">
    <source>
        <dbReference type="ARBA" id="ARBA00022448"/>
    </source>
</evidence>
<dbReference type="Pfam" id="PF01554">
    <property type="entry name" value="MatE"/>
    <property type="match status" value="2"/>
</dbReference>
<organism evidence="8 9">
    <name type="scientific">Parvularcula lutaonensis</name>
    <dbReference type="NCBI Taxonomy" id="491923"/>
    <lineage>
        <taxon>Bacteria</taxon>
        <taxon>Pseudomonadati</taxon>
        <taxon>Pseudomonadota</taxon>
        <taxon>Alphaproteobacteria</taxon>
        <taxon>Parvularculales</taxon>
        <taxon>Parvularculaceae</taxon>
        <taxon>Parvularcula</taxon>
    </lineage>
</organism>
<dbReference type="InterPro" id="IPR052031">
    <property type="entry name" value="Membrane_Transporter-Flippase"/>
</dbReference>
<feature type="transmembrane region" description="Helical" evidence="7">
    <location>
        <begin position="166"/>
        <end position="186"/>
    </location>
</feature>
<evidence type="ECO:0000256" key="6">
    <source>
        <dbReference type="ARBA" id="ARBA00023136"/>
    </source>
</evidence>
<evidence type="ECO:0000313" key="8">
    <source>
        <dbReference type="EMBL" id="MFC3301871.1"/>
    </source>
</evidence>
<dbReference type="PIRSF" id="PIRSF006603">
    <property type="entry name" value="DinF"/>
    <property type="match status" value="1"/>
</dbReference>
<dbReference type="PANTHER" id="PTHR43549">
    <property type="entry name" value="MULTIDRUG RESISTANCE PROTEIN YPNP-RELATED"/>
    <property type="match status" value="1"/>
</dbReference>
<dbReference type="PANTHER" id="PTHR43549:SF3">
    <property type="entry name" value="MULTIDRUG RESISTANCE PROTEIN YPNP-RELATED"/>
    <property type="match status" value="1"/>
</dbReference>
<dbReference type="RefSeq" id="WP_189573688.1">
    <property type="nucleotide sequence ID" value="NZ_BMXU01000001.1"/>
</dbReference>
<dbReference type="InterPro" id="IPR002528">
    <property type="entry name" value="MATE_fam"/>
</dbReference>
<feature type="transmembrane region" description="Helical" evidence="7">
    <location>
        <begin position="95"/>
        <end position="114"/>
    </location>
</feature>
<keyword evidence="4 7" id="KW-0812">Transmembrane</keyword>
<evidence type="ECO:0000256" key="4">
    <source>
        <dbReference type="ARBA" id="ARBA00022692"/>
    </source>
</evidence>
<dbReference type="EMBL" id="JBHRVA010000002">
    <property type="protein sequence ID" value="MFC3301871.1"/>
    <property type="molecule type" value="Genomic_DNA"/>
</dbReference>
<dbReference type="NCBIfam" id="TIGR00797">
    <property type="entry name" value="matE"/>
    <property type="match status" value="1"/>
</dbReference>
<dbReference type="Proteomes" id="UP001595607">
    <property type="component" value="Unassembled WGS sequence"/>
</dbReference>
<evidence type="ECO:0000256" key="3">
    <source>
        <dbReference type="ARBA" id="ARBA00022475"/>
    </source>
</evidence>
<feature type="transmembrane region" description="Helical" evidence="7">
    <location>
        <begin position="359"/>
        <end position="380"/>
    </location>
</feature>
<reference evidence="9" key="1">
    <citation type="journal article" date="2019" name="Int. J. Syst. Evol. Microbiol.">
        <title>The Global Catalogue of Microorganisms (GCM) 10K type strain sequencing project: providing services to taxonomists for standard genome sequencing and annotation.</title>
        <authorList>
            <consortium name="The Broad Institute Genomics Platform"/>
            <consortium name="The Broad Institute Genome Sequencing Center for Infectious Disease"/>
            <person name="Wu L."/>
            <person name="Ma J."/>
        </authorList>
    </citation>
    <scope>NUCLEOTIDE SEQUENCE [LARGE SCALE GENOMIC DNA]</scope>
    <source>
        <strain evidence="9">KCTC 22245</strain>
    </source>
</reference>
<keyword evidence="5 7" id="KW-1133">Transmembrane helix</keyword>
<keyword evidence="6 7" id="KW-0472">Membrane</keyword>
<comment type="caution">
    <text evidence="8">The sequence shown here is derived from an EMBL/GenBank/DDBJ whole genome shotgun (WGS) entry which is preliminary data.</text>
</comment>
<feature type="transmembrane region" description="Helical" evidence="7">
    <location>
        <begin position="198"/>
        <end position="217"/>
    </location>
</feature>
<feature type="transmembrane region" description="Helical" evidence="7">
    <location>
        <begin position="53"/>
        <end position="75"/>
    </location>
</feature>
<comment type="subcellular location">
    <subcellularLocation>
        <location evidence="1">Cell inner membrane</location>
        <topology evidence="1">Multi-pass membrane protein</topology>
    </subcellularLocation>
</comment>
<feature type="transmembrane region" description="Helical" evidence="7">
    <location>
        <begin position="387"/>
        <end position="409"/>
    </location>
</feature>
<gene>
    <name evidence="8" type="ORF">ACFONP_03925</name>
</gene>
<dbReference type="InterPro" id="IPR048279">
    <property type="entry name" value="MdtK-like"/>
</dbReference>
<keyword evidence="9" id="KW-1185">Reference proteome</keyword>
<feature type="transmembrane region" description="Helical" evidence="7">
    <location>
        <begin position="316"/>
        <end position="339"/>
    </location>
</feature>
<feature type="transmembrane region" description="Helical" evidence="7">
    <location>
        <begin position="20"/>
        <end position="41"/>
    </location>
</feature>
<evidence type="ECO:0000256" key="7">
    <source>
        <dbReference type="SAM" id="Phobius"/>
    </source>
</evidence>
<evidence type="ECO:0000313" key="9">
    <source>
        <dbReference type="Proteomes" id="UP001595607"/>
    </source>
</evidence>
<evidence type="ECO:0000256" key="5">
    <source>
        <dbReference type="ARBA" id="ARBA00022989"/>
    </source>
</evidence>